<accession>A0A940DMB9</accession>
<feature type="transmembrane region" description="Helical" evidence="6">
    <location>
        <begin position="390"/>
        <end position="408"/>
    </location>
</feature>
<feature type="transmembrane region" description="Helical" evidence="6">
    <location>
        <begin position="260"/>
        <end position="281"/>
    </location>
</feature>
<dbReference type="PANTHER" id="PTHR43702:SF3">
    <property type="entry name" value="PROTEIN TSGA"/>
    <property type="match status" value="1"/>
</dbReference>
<feature type="transmembrane region" description="Helical" evidence="6">
    <location>
        <begin position="146"/>
        <end position="167"/>
    </location>
</feature>
<evidence type="ECO:0000313" key="7">
    <source>
        <dbReference type="EMBL" id="MBO8453688.1"/>
    </source>
</evidence>
<name>A0A940DMB9_9BACT</name>
<dbReference type="InterPro" id="IPR036259">
    <property type="entry name" value="MFS_trans_sf"/>
</dbReference>
<organism evidence="7 8">
    <name type="scientific">Candidatus Cryptobacteroides gallistercoris</name>
    <dbReference type="NCBI Taxonomy" id="2840765"/>
    <lineage>
        <taxon>Bacteria</taxon>
        <taxon>Pseudomonadati</taxon>
        <taxon>Bacteroidota</taxon>
        <taxon>Bacteroidia</taxon>
        <taxon>Bacteroidales</taxon>
        <taxon>Candidatus Cryptobacteroides</taxon>
    </lineage>
</organism>
<keyword evidence="3 6" id="KW-0812">Transmembrane</keyword>
<feature type="transmembrane region" description="Helical" evidence="6">
    <location>
        <begin position="218"/>
        <end position="240"/>
    </location>
</feature>
<feature type="transmembrane region" description="Helical" evidence="6">
    <location>
        <begin position="331"/>
        <end position="353"/>
    </location>
</feature>
<dbReference type="AlphaFoldDB" id="A0A940DMB9"/>
<gene>
    <name evidence="7" type="ORF">IAC07_03055</name>
</gene>
<comment type="caution">
    <text evidence="7">The sequence shown here is derived from an EMBL/GenBank/DDBJ whole genome shotgun (WGS) entry which is preliminary data.</text>
</comment>
<dbReference type="GO" id="GO:0005886">
    <property type="term" value="C:plasma membrane"/>
    <property type="evidence" value="ECO:0007669"/>
    <property type="project" value="UniProtKB-SubCell"/>
</dbReference>
<dbReference type="GO" id="GO:0022857">
    <property type="term" value="F:transmembrane transporter activity"/>
    <property type="evidence" value="ECO:0007669"/>
    <property type="project" value="InterPro"/>
</dbReference>
<keyword evidence="5 6" id="KW-0472">Membrane</keyword>
<protein>
    <submittedName>
        <fullName evidence="7">MFS transporter</fullName>
    </submittedName>
</protein>
<comment type="subcellular location">
    <subcellularLocation>
        <location evidence="1">Cell inner membrane</location>
        <topology evidence="1">Multi-pass membrane protein</topology>
    </subcellularLocation>
</comment>
<keyword evidence="2" id="KW-1003">Cell membrane</keyword>
<feature type="transmembrane region" description="Helical" evidence="6">
    <location>
        <begin position="53"/>
        <end position="73"/>
    </location>
</feature>
<dbReference type="SUPFAM" id="SSF103473">
    <property type="entry name" value="MFS general substrate transporter"/>
    <property type="match status" value="1"/>
</dbReference>
<dbReference type="PANTHER" id="PTHR43702">
    <property type="entry name" value="L-FUCOSE-PROTON SYMPORTER"/>
    <property type="match status" value="1"/>
</dbReference>
<evidence type="ECO:0000256" key="6">
    <source>
        <dbReference type="SAM" id="Phobius"/>
    </source>
</evidence>
<evidence type="ECO:0000313" key="8">
    <source>
        <dbReference type="Proteomes" id="UP000771749"/>
    </source>
</evidence>
<dbReference type="InterPro" id="IPR011701">
    <property type="entry name" value="MFS"/>
</dbReference>
<dbReference type="InterPro" id="IPR050375">
    <property type="entry name" value="MFS_TsgA-like"/>
</dbReference>
<feature type="transmembrane region" description="Helical" evidence="6">
    <location>
        <begin position="365"/>
        <end position="384"/>
    </location>
</feature>
<proteinExistence type="predicted"/>
<dbReference type="EMBL" id="JADIMJ010000047">
    <property type="protein sequence ID" value="MBO8453688.1"/>
    <property type="molecule type" value="Genomic_DNA"/>
</dbReference>
<feature type="transmembrane region" description="Helical" evidence="6">
    <location>
        <begin position="293"/>
        <end position="311"/>
    </location>
</feature>
<sequence>MLKPDTMTKKSFLPAIAIMFALFFMIAFITGLHNPLGIIVKFQFGFSNAASQLGNLINFLAYACMGLPAGYILKKYGYKVSSLVAVSIGILGVGTFWLSGLLSNFWVYLLGAFISGFAACMLNAVVNPMLNSIGHGGKKGNQLIQYGNSLNSLAATFVPFFIGWLTGQHASHSISDANPAFFIALGVFALAFIIIIFTKIPEPEMDNELLSVPHKDGIYSCFSFRHFVLGSIAVFVYMGVEIGIANTTNLYLTHEIGLMPGKAGVIVSLFWFFMFIGRLVGGYLGSRFASHDMLSFATFGTMILVIMAIFTPSDLLVSFGERIFTDIPINAVFLIMTGFFTSVMWGNIFNMAVEGLGKYTSSATGFFMFMVCGGGILPAIQGAIADLIGYIPSFWFVLLCLAYLLFYASSGYKNVNRKIPV</sequence>
<dbReference type="Pfam" id="PF07690">
    <property type="entry name" value="MFS_1"/>
    <property type="match status" value="1"/>
</dbReference>
<reference evidence="7" key="2">
    <citation type="journal article" date="2021" name="PeerJ">
        <title>Extensive microbial diversity within the chicken gut microbiome revealed by metagenomics and culture.</title>
        <authorList>
            <person name="Gilroy R."/>
            <person name="Ravi A."/>
            <person name="Getino M."/>
            <person name="Pursley I."/>
            <person name="Horton D.L."/>
            <person name="Alikhan N.F."/>
            <person name="Baker D."/>
            <person name="Gharbi K."/>
            <person name="Hall N."/>
            <person name="Watson M."/>
            <person name="Adriaenssens E.M."/>
            <person name="Foster-Nyarko E."/>
            <person name="Jarju S."/>
            <person name="Secka A."/>
            <person name="Antonio M."/>
            <person name="Oren A."/>
            <person name="Chaudhuri R.R."/>
            <person name="La Ragione R."/>
            <person name="Hildebrand F."/>
            <person name="Pallen M.J."/>
        </authorList>
    </citation>
    <scope>NUCLEOTIDE SEQUENCE</scope>
    <source>
        <strain evidence="7">F1-3629</strain>
    </source>
</reference>
<dbReference type="Proteomes" id="UP000771749">
    <property type="component" value="Unassembled WGS sequence"/>
</dbReference>
<evidence type="ECO:0000256" key="2">
    <source>
        <dbReference type="ARBA" id="ARBA00022475"/>
    </source>
</evidence>
<evidence type="ECO:0000256" key="4">
    <source>
        <dbReference type="ARBA" id="ARBA00022989"/>
    </source>
</evidence>
<dbReference type="Gene3D" id="1.20.1250.20">
    <property type="entry name" value="MFS general substrate transporter like domains"/>
    <property type="match status" value="2"/>
</dbReference>
<feature type="transmembrane region" description="Helical" evidence="6">
    <location>
        <begin position="105"/>
        <end position="126"/>
    </location>
</feature>
<keyword evidence="4 6" id="KW-1133">Transmembrane helix</keyword>
<reference evidence="7" key="1">
    <citation type="submission" date="2020-10" db="EMBL/GenBank/DDBJ databases">
        <authorList>
            <person name="Gilroy R."/>
        </authorList>
    </citation>
    <scope>NUCLEOTIDE SEQUENCE</scope>
    <source>
        <strain evidence="7">F1-3629</strain>
    </source>
</reference>
<evidence type="ECO:0000256" key="3">
    <source>
        <dbReference type="ARBA" id="ARBA00022692"/>
    </source>
</evidence>
<evidence type="ECO:0000256" key="5">
    <source>
        <dbReference type="ARBA" id="ARBA00023136"/>
    </source>
</evidence>
<evidence type="ECO:0000256" key="1">
    <source>
        <dbReference type="ARBA" id="ARBA00004429"/>
    </source>
</evidence>
<feature type="transmembrane region" description="Helical" evidence="6">
    <location>
        <begin position="179"/>
        <end position="197"/>
    </location>
</feature>
<feature type="transmembrane region" description="Helical" evidence="6">
    <location>
        <begin position="12"/>
        <end position="33"/>
    </location>
</feature>
<feature type="transmembrane region" description="Helical" evidence="6">
    <location>
        <begin position="80"/>
        <end position="99"/>
    </location>
</feature>